<proteinExistence type="predicted"/>
<dbReference type="Proteomes" id="UP001595696">
    <property type="component" value="Unassembled WGS sequence"/>
</dbReference>
<feature type="transmembrane region" description="Helical" evidence="1">
    <location>
        <begin position="117"/>
        <end position="141"/>
    </location>
</feature>
<dbReference type="RefSeq" id="WP_378611494.1">
    <property type="nucleotide sequence ID" value="NZ_JBHSAX010000006.1"/>
</dbReference>
<feature type="transmembrane region" description="Helical" evidence="1">
    <location>
        <begin position="21"/>
        <end position="41"/>
    </location>
</feature>
<evidence type="ECO:0000313" key="3">
    <source>
        <dbReference type="Proteomes" id="UP001595696"/>
    </source>
</evidence>
<reference evidence="3" key="1">
    <citation type="journal article" date="2019" name="Int. J. Syst. Evol. Microbiol.">
        <title>The Global Catalogue of Microorganisms (GCM) 10K type strain sequencing project: providing services to taxonomists for standard genome sequencing and annotation.</title>
        <authorList>
            <consortium name="The Broad Institute Genomics Platform"/>
            <consortium name="The Broad Institute Genome Sequencing Center for Infectious Disease"/>
            <person name="Wu L."/>
            <person name="Ma J."/>
        </authorList>
    </citation>
    <scope>NUCLEOTIDE SEQUENCE [LARGE SCALE GENOMIC DNA]</scope>
    <source>
        <strain evidence="3">CGMCC 4.7330</strain>
    </source>
</reference>
<evidence type="ECO:0000256" key="1">
    <source>
        <dbReference type="SAM" id="Phobius"/>
    </source>
</evidence>
<protein>
    <recommendedName>
        <fullName evidence="4">Cytochrome c oxidase assembly protein</fullName>
    </recommendedName>
</protein>
<feature type="transmembrane region" description="Helical" evidence="1">
    <location>
        <begin position="79"/>
        <end position="97"/>
    </location>
</feature>
<evidence type="ECO:0000313" key="2">
    <source>
        <dbReference type="EMBL" id="MFC3961739.1"/>
    </source>
</evidence>
<organism evidence="2 3">
    <name type="scientific">Nocardia jiangsuensis</name>
    <dbReference type="NCBI Taxonomy" id="1691563"/>
    <lineage>
        <taxon>Bacteria</taxon>
        <taxon>Bacillati</taxon>
        <taxon>Actinomycetota</taxon>
        <taxon>Actinomycetes</taxon>
        <taxon>Mycobacteriales</taxon>
        <taxon>Nocardiaceae</taxon>
        <taxon>Nocardia</taxon>
    </lineage>
</organism>
<keyword evidence="1" id="KW-0812">Transmembrane</keyword>
<name>A0ABV8DPH9_9NOCA</name>
<keyword evidence="1" id="KW-0472">Membrane</keyword>
<keyword evidence="1" id="KW-1133">Transmembrane helix</keyword>
<evidence type="ECO:0008006" key="4">
    <source>
        <dbReference type="Google" id="ProtNLM"/>
    </source>
</evidence>
<gene>
    <name evidence="2" type="ORF">ACFO0B_07035</name>
</gene>
<keyword evidence="3" id="KW-1185">Reference proteome</keyword>
<sequence>MLCRSGRGNAGAPAAVARVRGAAAGALSACLSVAAHGWAAARAGVGLEVPGSTALVLLFAAAAVTGALIAGAPALRESAAALVAALGVAQVLGHAGLGFESGHLHGGDLQLTPAMLAAHAAAVLVAALLVHGTGAACRAALGALARALPSRAPAPPVADRVLLPIAHRDRVVLRVFARQGLSSRGPPLGFVH</sequence>
<feature type="transmembrane region" description="Helical" evidence="1">
    <location>
        <begin position="53"/>
        <end position="72"/>
    </location>
</feature>
<comment type="caution">
    <text evidence="2">The sequence shown here is derived from an EMBL/GenBank/DDBJ whole genome shotgun (WGS) entry which is preliminary data.</text>
</comment>
<dbReference type="EMBL" id="JBHSAX010000006">
    <property type="protein sequence ID" value="MFC3961739.1"/>
    <property type="molecule type" value="Genomic_DNA"/>
</dbReference>
<accession>A0ABV8DPH9</accession>